<dbReference type="Gene3D" id="3.40.50.150">
    <property type="entry name" value="Vaccinia Virus protein VP39"/>
    <property type="match status" value="1"/>
</dbReference>
<evidence type="ECO:0000313" key="3">
    <source>
        <dbReference type="Proteomes" id="UP000747399"/>
    </source>
</evidence>
<comment type="caution">
    <text evidence="2">The sequence shown here is derived from an EMBL/GenBank/DDBJ whole genome shotgun (WGS) entry which is preliminary data.</text>
</comment>
<organism evidence="2 3">
    <name type="scientific">Volvox africanus</name>
    <dbReference type="NCBI Taxonomy" id="51714"/>
    <lineage>
        <taxon>Eukaryota</taxon>
        <taxon>Viridiplantae</taxon>
        <taxon>Chlorophyta</taxon>
        <taxon>core chlorophytes</taxon>
        <taxon>Chlorophyceae</taxon>
        <taxon>CS clade</taxon>
        <taxon>Chlamydomonadales</taxon>
        <taxon>Volvocaceae</taxon>
        <taxon>Volvox</taxon>
    </lineage>
</organism>
<dbReference type="Pfam" id="PF10294">
    <property type="entry name" value="Methyltransf_16"/>
    <property type="match status" value="2"/>
</dbReference>
<gene>
    <name evidence="2" type="ORF">Vafri_19720</name>
</gene>
<feature type="region of interest" description="Disordered" evidence="1">
    <location>
        <begin position="157"/>
        <end position="179"/>
    </location>
</feature>
<dbReference type="Proteomes" id="UP000747399">
    <property type="component" value="Unassembled WGS sequence"/>
</dbReference>
<dbReference type="PANTHER" id="PTHR14614:SF132">
    <property type="entry name" value="PROTEIN-LYSINE METHYLTRANSFERASE C42C1.13"/>
    <property type="match status" value="1"/>
</dbReference>
<dbReference type="InterPro" id="IPR019410">
    <property type="entry name" value="Methyltransf_16"/>
</dbReference>
<dbReference type="SUPFAM" id="SSF53335">
    <property type="entry name" value="S-adenosyl-L-methionine-dependent methyltransferases"/>
    <property type="match status" value="1"/>
</dbReference>
<keyword evidence="3" id="KW-1185">Reference proteome</keyword>
<dbReference type="InterPro" id="IPR029063">
    <property type="entry name" value="SAM-dependent_MTases_sf"/>
</dbReference>
<reference evidence="2" key="1">
    <citation type="journal article" date="2021" name="Proc. Natl. Acad. Sci. U.S.A.">
        <title>Three genomes in the algal genus Volvox reveal the fate of a haploid sex-determining region after a transition to homothallism.</title>
        <authorList>
            <person name="Yamamoto K."/>
            <person name="Hamaji T."/>
            <person name="Kawai-Toyooka H."/>
            <person name="Matsuzaki R."/>
            <person name="Takahashi F."/>
            <person name="Nishimura Y."/>
            <person name="Kawachi M."/>
            <person name="Noguchi H."/>
            <person name="Minakuchi Y."/>
            <person name="Umen J.G."/>
            <person name="Toyoda A."/>
            <person name="Nozaki H."/>
        </authorList>
    </citation>
    <scope>NUCLEOTIDE SEQUENCE</scope>
    <source>
        <strain evidence="2">NIES-3780</strain>
    </source>
</reference>
<dbReference type="EMBL" id="BNCO01000081">
    <property type="protein sequence ID" value="GIL66119.1"/>
    <property type="molecule type" value="Genomic_DNA"/>
</dbReference>
<proteinExistence type="predicted"/>
<evidence type="ECO:0000313" key="2">
    <source>
        <dbReference type="EMBL" id="GIL66119.1"/>
    </source>
</evidence>
<dbReference type="AlphaFoldDB" id="A0A8J4F9Q8"/>
<dbReference type="PANTHER" id="PTHR14614">
    <property type="entry name" value="HEPATOCELLULAR CARCINOMA-ASSOCIATED ANTIGEN"/>
    <property type="match status" value="1"/>
</dbReference>
<protein>
    <submittedName>
        <fullName evidence="2">Uncharacterized protein</fullName>
    </submittedName>
</protein>
<sequence length="392" mass="42689">MGRSSEVRSDSPESAFQAHAPSPSCIRCRRPPAHKQEALADLTPGIPYRCPSWDCLTLPTTRLCSFLEEMGHELGLSRPGLKVLELGAGLGWLGMTLARNLTDSKLVVLTEQEEGGGLDWLRHNLALNAHLPGMEVVKAEACDWRHYYDYGRIQQTYTSSQPSQSPSGTGGIPHTHTQSQPRMEQFGLACVAESSSPPAEAHCLGGVRLLSEAEHEVGSDDCLKPLGSPVGGTEEFVGELDITGGDKGDGSASGRGGGGSSDAWLLSQRWDFIIGSDLVYNAVGTECLPRVMRALAGPETRILYCHTRHRFDTHDVEFFSQLTACGLVWREIREPSIPTPPPSPPPLTELFPEMRVAIYDIRLRPNLVKSMEAVVPERKPVGRQPDIHSLAA</sequence>
<accession>A0A8J4F9Q8</accession>
<evidence type="ECO:0000256" key="1">
    <source>
        <dbReference type="SAM" id="MobiDB-lite"/>
    </source>
</evidence>
<name>A0A8J4F9Q8_9CHLO</name>
<feature type="compositionally biased region" description="Low complexity" evidence="1">
    <location>
        <begin position="157"/>
        <end position="167"/>
    </location>
</feature>